<sequence length="104" mass="10855">MHPKRTLLALAIAAFFCASAAASTELAQKNNCLACHGIDKKIVGPAFQDVATKYGGQKDAAATVAEHIRQGGVGRWGQVPMPPQAQLSDNDAKALANWILAGAK</sequence>
<protein>
    <submittedName>
        <fullName evidence="9">C-type cytochrome</fullName>
    </submittedName>
</protein>
<dbReference type="Proteomes" id="UP000715965">
    <property type="component" value="Unassembled WGS sequence"/>
</dbReference>
<dbReference type="InterPro" id="IPR036909">
    <property type="entry name" value="Cyt_c-like_dom_sf"/>
</dbReference>
<keyword evidence="2 6" id="KW-0349">Heme</keyword>
<evidence type="ECO:0000256" key="6">
    <source>
        <dbReference type="PROSITE-ProRule" id="PRU00433"/>
    </source>
</evidence>
<keyword evidence="4" id="KW-0249">Electron transport</keyword>
<dbReference type="EMBL" id="JADDOJ010000059">
    <property type="protein sequence ID" value="MBE7941675.1"/>
    <property type="molecule type" value="Genomic_DNA"/>
</dbReference>
<evidence type="ECO:0000256" key="7">
    <source>
        <dbReference type="SAM" id="SignalP"/>
    </source>
</evidence>
<name>A0ABR9SHB6_9BURK</name>
<proteinExistence type="predicted"/>
<evidence type="ECO:0000256" key="3">
    <source>
        <dbReference type="ARBA" id="ARBA00022723"/>
    </source>
</evidence>
<evidence type="ECO:0000256" key="5">
    <source>
        <dbReference type="ARBA" id="ARBA00023004"/>
    </source>
</evidence>
<dbReference type="InterPro" id="IPR009056">
    <property type="entry name" value="Cyt_c-like_dom"/>
</dbReference>
<evidence type="ECO:0000313" key="9">
    <source>
        <dbReference type="EMBL" id="MBE7941675.1"/>
    </source>
</evidence>
<reference evidence="9 10" key="1">
    <citation type="submission" date="2020-10" db="EMBL/GenBank/DDBJ databases">
        <title>Draft genome of Ramlibacter aquaticus LMG 30558.</title>
        <authorList>
            <person name="Props R."/>
        </authorList>
    </citation>
    <scope>NUCLEOTIDE SEQUENCE [LARGE SCALE GENOMIC DNA]</scope>
    <source>
        <strain evidence="9 10">LMG 30558</strain>
    </source>
</reference>
<evidence type="ECO:0000256" key="2">
    <source>
        <dbReference type="ARBA" id="ARBA00022617"/>
    </source>
</evidence>
<dbReference type="SUPFAM" id="SSF46626">
    <property type="entry name" value="Cytochrome c"/>
    <property type="match status" value="1"/>
</dbReference>
<feature type="chain" id="PRO_5046815541" evidence="7">
    <location>
        <begin position="21"/>
        <end position="104"/>
    </location>
</feature>
<dbReference type="InterPro" id="IPR002324">
    <property type="entry name" value="Cyt_c_ID"/>
</dbReference>
<evidence type="ECO:0000256" key="1">
    <source>
        <dbReference type="ARBA" id="ARBA00022448"/>
    </source>
</evidence>
<feature type="domain" description="Cytochrome c" evidence="8">
    <location>
        <begin position="18"/>
        <end position="103"/>
    </location>
</feature>
<dbReference type="Pfam" id="PF00034">
    <property type="entry name" value="Cytochrom_C"/>
    <property type="match status" value="1"/>
</dbReference>
<feature type="signal peptide" evidence="7">
    <location>
        <begin position="1"/>
        <end position="20"/>
    </location>
</feature>
<organism evidence="9 10">
    <name type="scientific">Ramlibacter aquaticus</name>
    <dbReference type="NCBI Taxonomy" id="2780094"/>
    <lineage>
        <taxon>Bacteria</taxon>
        <taxon>Pseudomonadati</taxon>
        <taxon>Pseudomonadota</taxon>
        <taxon>Betaproteobacteria</taxon>
        <taxon>Burkholderiales</taxon>
        <taxon>Comamonadaceae</taxon>
        <taxon>Ramlibacter</taxon>
    </lineage>
</organism>
<keyword evidence="1" id="KW-0813">Transport</keyword>
<comment type="caution">
    <text evidence="9">The sequence shown here is derived from an EMBL/GenBank/DDBJ whole genome shotgun (WGS) entry which is preliminary data.</text>
</comment>
<accession>A0ABR9SHB6</accession>
<dbReference type="PROSITE" id="PS51007">
    <property type="entry name" value="CYTC"/>
    <property type="match status" value="1"/>
</dbReference>
<keyword evidence="7" id="KW-0732">Signal</keyword>
<evidence type="ECO:0000313" key="10">
    <source>
        <dbReference type="Proteomes" id="UP000715965"/>
    </source>
</evidence>
<dbReference type="PRINTS" id="PR00606">
    <property type="entry name" value="CYTCHROMECID"/>
</dbReference>
<evidence type="ECO:0000259" key="8">
    <source>
        <dbReference type="PROSITE" id="PS51007"/>
    </source>
</evidence>
<gene>
    <name evidence="9" type="ORF">IM725_13930</name>
</gene>
<keyword evidence="5 6" id="KW-0408">Iron</keyword>
<evidence type="ECO:0000256" key="4">
    <source>
        <dbReference type="ARBA" id="ARBA00022982"/>
    </source>
</evidence>
<dbReference type="Gene3D" id="1.10.760.10">
    <property type="entry name" value="Cytochrome c-like domain"/>
    <property type="match status" value="1"/>
</dbReference>
<keyword evidence="10" id="KW-1185">Reference proteome</keyword>
<keyword evidence="3 6" id="KW-0479">Metal-binding</keyword>